<sequence length="169" mass="17667">MKTLQIKTIFTILVCTALFLSCSNNNDDNSSGEGDEFLTAKINGTNFAASTDPATIIGATITNGILAVQGGDNSGNTISFQIFGYNGVGTYKTADALTSTNQIMYVTISPVATWSSSGVTSVTGITPGTIEVTSEDGATVEGTFTFEGYNAQDQTVKNITEGKFKAELQ</sequence>
<accession>A0A3B0TZM1</accession>
<evidence type="ECO:0000313" key="1">
    <source>
        <dbReference type="EMBL" id="VAW23478.1"/>
    </source>
</evidence>
<organism evidence="1">
    <name type="scientific">hydrothermal vent metagenome</name>
    <dbReference type="NCBI Taxonomy" id="652676"/>
    <lineage>
        <taxon>unclassified sequences</taxon>
        <taxon>metagenomes</taxon>
        <taxon>ecological metagenomes</taxon>
    </lineage>
</organism>
<dbReference type="AlphaFoldDB" id="A0A3B0TZM1"/>
<dbReference type="Pfam" id="PF19765">
    <property type="entry name" value="DUF6252"/>
    <property type="match status" value="1"/>
</dbReference>
<reference evidence="1" key="1">
    <citation type="submission" date="2018-06" db="EMBL/GenBank/DDBJ databases">
        <authorList>
            <person name="Zhirakovskaya E."/>
        </authorList>
    </citation>
    <scope>NUCLEOTIDE SEQUENCE</scope>
</reference>
<dbReference type="InterPro" id="IPR046219">
    <property type="entry name" value="DUF6252"/>
</dbReference>
<gene>
    <name evidence="1" type="ORF">MNBD_BACTEROID04-538</name>
</gene>
<dbReference type="EMBL" id="UOER01000201">
    <property type="protein sequence ID" value="VAW23478.1"/>
    <property type="molecule type" value="Genomic_DNA"/>
</dbReference>
<evidence type="ECO:0008006" key="2">
    <source>
        <dbReference type="Google" id="ProtNLM"/>
    </source>
</evidence>
<name>A0A3B0TZM1_9ZZZZ</name>
<dbReference type="PROSITE" id="PS51257">
    <property type="entry name" value="PROKAR_LIPOPROTEIN"/>
    <property type="match status" value="1"/>
</dbReference>
<protein>
    <recommendedName>
        <fullName evidence="2">Lipoprotein</fullName>
    </recommendedName>
</protein>
<proteinExistence type="predicted"/>